<evidence type="ECO:0000313" key="3">
    <source>
        <dbReference type="Proteomes" id="UP001197247"/>
    </source>
</evidence>
<accession>A0ABS5TC38</accession>
<reference evidence="2 3" key="1">
    <citation type="submission" date="2021-05" db="EMBL/GenBank/DDBJ databases">
        <title>Kineosporia and Streptomyces sp. nov. two new marine actinobacteria isolated from Coral.</title>
        <authorList>
            <person name="Buangrab K."/>
            <person name="Sutthacheep M."/>
            <person name="Yeemin T."/>
            <person name="Harunari E."/>
            <person name="Igarashi Y."/>
            <person name="Kanchanasin P."/>
            <person name="Tanasupawat S."/>
            <person name="Phongsopitanun W."/>
        </authorList>
    </citation>
    <scope>NUCLEOTIDE SEQUENCE [LARGE SCALE GENOMIC DNA]</scope>
    <source>
        <strain evidence="2 3">J2-2</strain>
    </source>
</reference>
<evidence type="ECO:0000256" key="1">
    <source>
        <dbReference type="SAM" id="MobiDB-lite"/>
    </source>
</evidence>
<dbReference type="EMBL" id="JAHBAY010000002">
    <property type="protein sequence ID" value="MBT0768606.1"/>
    <property type="molecule type" value="Genomic_DNA"/>
</dbReference>
<gene>
    <name evidence="2" type="ORF">KIH74_06690</name>
</gene>
<dbReference type="Proteomes" id="UP001197247">
    <property type="component" value="Unassembled WGS sequence"/>
</dbReference>
<dbReference type="RefSeq" id="WP_214154899.1">
    <property type="nucleotide sequence ID" value="NZ_JAHBAY010000002.1"/>
</dbReference>
<proteinExistence type="predicted"/>
<comment type="caution">
    <text evidence="2">The sequence shown here is derived from an EMBL/GenBank/DDBJ whole genome shotgun (WGS) entry which is preliminary data.</text>
</comment>
<feature type="region of interest" description="Disordered" evidence="1">
    <location>
        <begin position="1"/>
        <end position="30"/>
    </location>
</feature>
<keyword evidence="3" id="KW-1185">Reference proteome</keyword>
<name>A0ABS5TC38_9ACTN</name>
<protein>
    <submittedName>
        <fullName evidence="2">Uncharacterized protein</fullName>
    </submittedName>
</protein>
<sequence>MADRGETQVQGHQQLVAAAPGEAGDLADGDLRRRPQFLVQRLHRIGELSERTGRERRAGT</sequence>
<evidence type="ECO:0000313" key="2">
    <source>
        <dbReference type="EMBL" id="MBT0768606.1"/>
    </source>
</evidence>
<organism evidence="2 3">
    <name type="scientific">Kineosporia corallincola</name>
    <dbReference type="NCBI Taxonomy" id="2835133"/>
    <lineage>
        <taxon>Bacteria</taxon>
        <taxon>Bacillati</taxon>
        <taxon>Actinomycetota</taxon>
        <taxon>Actinomycetes</taxon>
        <taxon>Kineosporiales</taxon>
        <taxon>Kineosporiaceae</taxon>
        <taxon>Kineosporia</taxon>
    </lineage>
</organism>